<feature type="chain" id="PRO_5012255508" evidence="1">
    <location>
        <begin position="23"/>
        <end position="134"/>
    </location>
</feature>
<dbReference type="AlphaFoldDB" id="A0A1R4HIR0"/>
<evidence type="ECO:0000256" key="1">
    <source>
        <dbReference type="SAM" id="SignalP"/>
    </source>
</evidence>
<sequence>MKIITKCQLAAFIAAIVFNVTASAYSDDKPEEYCKKPKFTDLNFKPYMEPEKAEVPAESQLSFRLSVDADPKTLVISAKKEELVTKIDTKSSFHQVTFTLPASLTGSIVRINAHVKATLKCDETVGWLVKVADK</sequence>
<accession>A0A1R4HIR0</accession>
<reference evidence="3" key="1">
    <citation type="submission" date="2017-02" db="EMBL/GenBank/DDBJ databases">
        <authorList>
            <person name="Daims H."/>
        </authorList>
    </citation>
    <scope>NUCLEOTIDE SEQUENCE [LARGE SCALE GENOMIC DNA]</scope>
</reference>
<dbReference type="RefSeq" id="WP_087148541.1">
    <property type="nucleotide sequence ID" value="NZ_FUKJ01000456.1"/>
</dbReference>
<dbReference type="Proteomes" id="UP000195442">
    <property type="component" value="Unassembled WGS sequence"/>
</dbReference>
<protein>
    <submittedName>
        <fullName evidence="2">Uncharacterized protein</fullName>
    </submittedName>
</protein>
<evidence type="ECO:0000313" key="2">
    <source>
        <dbReference type="EMBL" id="SJM96122.1"/>
    </source>
</evidence>
<gene>
    <name evidence="2" type="ORF">CRENPOLYSF2_890002</name>
</gene>
<proteinExistence type="predicted"/>
<keyword evidence="3" id="KW-1185">Reference proteome</keyword>
<evidence type="ECO:0000313" key="3">
    <source>
        <dbReference type="Proteomes" id="UP000195442"/>
    </source>
</evidence>
<keyword evidence="1" id="KW-0732">Signal</keyword>
<feature type="signal peptide" evidence="1">
    <location>
        <begin position="1"/>
        <end position="22"/>
    </location>
</feature>
<name>A0A1R4HIR0_9GAMM</name>
<dbReference type="EMBL" id="FUKJ01000456">
    <property type="protein sequence ID" value="SJM96122.1"/>
    <property type="molecule type" value="Genomic_DNA"/>
</dbReference>
<dbReference type="OrthoDB" id="5568337at2"/>
<organism evidence="2 3">
    <name type="scientific">Crenothrix polyspora</name>
    <dbReference type="NCBI Taxonomy" id="360316"/>
    <lineage>
        <taxon>Bacteria</taxon>
        <taxon>Pseudomonadati</taxon>
        <taxon>Pseudomonadota</taxon>
        <taxon>Gammaproteobacteria</taxon>
        <taxon>Methylococcales</taxon>
        <taxon>Crenotrichaceae</taxon>
        <taxon>Crenothrix</taxon>
    </lineage>
</organism>